<evidence type="ECO:0000313" key="2">
    <source>
        <dbReference type="Proteomes" id="UP000253727"/>
    </source>
</evidence>
<dbReference type="Proteomes" id="UP000253727">
    <property type="component" value="Unassembled WGS sequence"/>
</dbReference>
<evidence type="ECO:0000313" key="1">
    <source>
        <dbReference type="EMBL" id="RDC59096.1"/>
    </source>
</evidence>
<dbReference type="OrthoDB" id="8443793at2"/>
<dbReference type="EMBL" id="QBKA01000002">
    <property type="protein sequence ID" value="RDC59096.1"/>
    <property type="molecule type" value="Genomic_DNA"/>
</dbReference>
<keyword evidence="2" id="KW-1185">Reference proteome</keyword>
<organism evidence="1 2">
    <name type="scientific">Alteripontixanthobacter maritimus</name>
    <dbReference type="NCBI Taxonomy" id="2161824"/>
    <lineage>
        <taxon>Bacteria</taxon>
        <taxon>Pseudomonadati</taxon>
        <taxon>Pseudomonadota</taxon>
        <taxon>Alphaproteobacteria</taxon>
        <taxon>Sphingomonadales</taxon>
        <taxon>Erythrobacteraceae</taxon>
        <taxon>Alteripontixanthobacter</taxon>
    </lineage>
</organism>
<protein>
    <recommendedName>
        <fullName evidence="3">DNA-binding protein</fullName>
    </recommendedName>
</protein>
<evidence type="ECO:0008006" key="3">
    <source>
        <dbReference type="Google" id="ProtNLM"/>
    </source>
</evidence>
<proteinExistence type="predicted"/>
<reference evidence="1 2" key="1">
    <citation type="submission" date="2018-04" db="EMBL/GenBank/DDBJ databases">
        <title>Altererythrobacter sp. HME9302 genome sequencing and assembly.</title>
        <authorList>
            <person name="Kang H."/>
            <person name="Kim H."/>
            <person name="Joh K."/>
        </authorList>
    </citation>
    <scope>NUCLEOTIDE SEQUENCE [LARGE SCALE GENOMIC DNA]</scope>
    <source>
        <strain evidence="1 2">HME9302</strain>
    </source>
</reference>
<comment type="caution">
    <text evidence="1">The sequence shown here is derived from an EMBL/GenBank/DDBJ whole genome shotgun (WGS) entry which is preliminary data.</text>
</comment>
<sequence>MSAPEHNTPEFSRPIRARFLPSEPVELAATEAERAALAKRFGVVAISSLRARAECASGDEGVEVRGTLEAEILQDCAVASDSFTTAIADNIALLFVPARPVTENPDAEIEVDLGPGEWDEIEYSGDSFDLGEGIAQTLGLAIDPYATGPDADRIRREKGIKDESAPGGQLADALAALSGKT</sequence>
<dbReference type="RefSeq" id="WP_115365513.1">
    <property type="nucleotide sequence ID" value="NZ_QBKA01000002.1"/>
</dbReference>
<accession>A0A369Q7F5</accession>
<gene>
    <name evidence="1" type="ORF">HME9302_00275</name>
</gene>
<name>A0A369Q7F5_9SPHN</name>
<dbReference type="AlphaFoldDB" id="A0A369Q7F5"/>